<dbReference type="InterPro" id="IPR014284">
    <property type="entry name" value="RNA_pol_sigma-70_dom"/>
</dbReference>
<dbReference type="OrthoDB" id="659855at2"/>
<dbReference type="Proteomes" id="UP000271339">
    <property type="component" value="Unassembled WGS sequence"/>
</dbReference>
<dbReference type="Gene3D" id="1.10.10.10">
    <property type="entry name" value="Winged helix-like DNA-binding domain superfamily/Winged helix DNA-binding domain"/>
    <property type="match status" value="1"/>
</dbReference>
<dbReference type="SUPFAM" id="SSF88659">
    <property type="entry name" value="Sigma3 and sigma4 domains of RNA polymerase sigma factors"/>
    <property type="match status" value="1"/>
</dbReference>
<evidence type="ECO:0000256" key="2">
    <source>
        <dbReference type="ARBA" id="ARBA00023015"/>
    </source>
</evidence>
<feature type="domain" description="RNA polymerase sigma factor 70 region 4 type 2" evidence="6">
    <location>
        <begin position="111"/>
        <end position="162"/>
    </location>
</feature>
<dbReference type="InterPro" id="IPR013324">
    <property type="entry name" value="RNA_pol_sigma_r3/r4-like"/>
</dbReference>
<dbReference type="SUPFAM" id="SSF88946">
    <property type="entry name" value="Sigma2 domain of RNA polymerase sigma factors"/>
    <property type="match status" value="1"/>
</dbReference>
<evidence type="ECO:0000259" key="6">
    <source>
        <dbReference type="Pfam" id="PF08281"/>
    </source>
</evidence>
<dbReference type="GO" id="GO:0006352">
    <property type="term" value="P:DNA-templated transcription initiation"/>
    <property type="evidence" value="ECO:0007669"/>
    <property type="project" value="InterPro"/>
</dbReference>
<evidence type="ECO:0000259" key="5">
    <source>
        <dbReference type="Pfam" id="PF04542"/>
    </source>
</evidence>
<dbReference type="PANTHER" id="PTHR43133">
    <property type="entry name" value="RNA POLYMERASE ECF-TYPE SIGMA FACTO"/>
    <property type="match status" value="1"/>
</dbReference>
<dbReference type="InterPro" id="IPR013249">
    <property type="entry name" value="RNA_pol_sigma70_r4_t2"/>
</dbReference>
<evidence type="ECO:0000256" key="4">
    <source>
        <dbReference type="ARBA" id="ARBA00023163"/>
    </source>
</evidence>
<dbReference type="GO" id="GO:0003677">
    <property type="term" value="F:DNA binding"/>
    <property type="evidence" value="ECO:0007669"/>
    <property type="project" value="InterPro"/>
</dbReference>
<dbReference type="PANTHER" id="PTHR43133:SF46">
    <property type="entry name" value="RNA POLYMERASE SIGMA-70 FACTOR ECF SUBFAMILY"/>
    <property type="match status" value="1"/>
</dbReference>
<reference evidence="7 8" key="1">
    <citation type="submission" date="2018-10" db="EMBL/GenBank/DDBJ databases">
        <title>Genomic Encyclopedia of Archaeal and Bacterial Type Strains, Phase II (KMG-II): from individual species to whole genera.</title>
        <authorList>
            <person name="Goeker M."/>
        </authorList>
    </citation>
    <scope>NUCLEOTIDE SEQUENCE [LARGE SCALE GENOMIC DNA]</scope>
    <source>
        <strain evidence="7 8">DSM 23424</strain>
    </source>
</reference>
<dbReference type="Gene3D" id="1.10.1740.10">
    <property type="match status" value="1"/>
</dbReference>
<dbReference type="Pfam" id="PF08281">
    <property type="entry name" value="Sigma70_r4_2"/>
    <property type="match status" value="1"/>
</dbReference>
<sequence length="171" mass="19772">MEINEDICKESVFKKVYNNLNKEVWRFIYYKCGNQEQANDLVQEAFIKLWQNCSKTTPAKVKSYLYTITNNAFLNEIAHKKVVLKHVKGQTISVNSESPQFVLEEKEFKIKVENAIANLTEGQRTAFLLNRIEGKKYAEIAEMLSISVKAVEKRMSQALASLRNEIDNFKV</sequence>
<keyword evidence="4" id="KW-0804">Transcription</keyword>
<evidence type="ECO:0000313" key="7">
    <source>
        <dbReference type="EMBL" id="RMA57053.1"/>
    </source>
</evidence>
<keyword evidence="3" id="KW-0731">Sigma factor</keyword>
<accession>A0A3L9Y8P3</accession>
<evidence type="ECO:0000313" key="8">
    <source>
        <dbReference type="Proteomes" id="UP000271339"/>
    </source>
</evidence>
<dbReference type="InterPro" id="IPR007627">
    <property type="entry name" value="RNA_pol_sigma70_r2"/>
</dbReference>
<keyword evidence="2" id="KW-0805">Transcription regulation</keyword>
<protein>
    <submittedName>
        <fullName evidence="7">RNA polymerase sigma-70 factor (ECF subfamily)</fullName>
    </submittedName>
</protein>
<feature type="domain" description="RNA polymerase sigma-70 region 2" evidence="5">
    <location>
        <begin position="19"/>
        <end position="80"/>
    </location>
</feature>
<dbReference type="InterPro" id="IPR013325">
    <property type="entry name" value="RNA_pol_sigma_r2"/>
</dbReference>
<dbReference type="NCBIfam" id="TIGR02937">
    <property type="entry name" value="sigma70-ECF"/>
    <property type="match status" value="1"/>
</dbReference>
<keyword evidence="8" id="KW-1185">Reference proteome</keyword>
<organism evidence="7 8">
    <name type="scientific">Ulvibacter antarcticus</name>
    <dbReference type="NCBI Taxonomy" id="442714"/>
    <lineage>
        <taxon>Bacteria</taxon>
        <taxon>Pseudomonadati</taxon>
        <taxon>Bacteroidota</taxon>
        <taxon>Flavobacteriia</taxon>
        <taxon>Flavobacteriales</taxon>
        <taxon>Flavobacteriaceae</taxon>
        <taxon>Ulvibacter</taxon>
    </lineage>
</organism>
<evidence type="ECO:0000256" key="1">
    <source>
        <dbReference type="ARBA" id="ARBA00010641"/>
    </source>
</evidence>
<dbReference type="InterPro" id="IPR036388">
    <property type="entry name" value="WH-like_DNA-bd_sf"/>
</dbReference>
<comment type="caution">
    <text evidence="7">The sequence shown here is derived from an EMBL/GenBank/DDBJ whole genome shotgun (WGS) entry which is preliminary data.</text>
</comment>
<dbReference type="AlphaFoldDB" id="A0A3L9Y8P3"/>
<dbReference type="CDD" id="cd06171">
    <property type="entry name" value="Sigma70_r4"/>
    <property type="match status" value="1"/>
</dbReference>
<dbReference type="GO" id="GO:0016987">
    <property type="term" value="F:sigma factor activity"/>
    <property type="evidence" value="ECO:0007669"/>
    <property type="project" value="UniProtKB-KW"/>
</dbReference>
<name>A0A3L9Y8P3_9FLAO</name>
<evidence type="ECO:0000256" key="3">
    <source>
        <dbReference type="ARBA" id="ARBA00023082"/>
    </source>
</evidence>
<comment type="similarity">
    <text evidence="1">Belongs to the sigma-70 factor family. ECF subfamily.</text>
</comment>
<dbReference type="Pfam" id="PF04542">
    <property type="entry name" value="Sigma70_r2"/>
    <property type="match status" value="1"/>
</dbReference>
<dbReference type="RefSeq" id="WP_121908482.1">
    <property type="nucleotide sequence ID" value="NZ_REFC01000015.1"/>
</dbReference>
<gene>
    <name evidence="7" type="ORF">BXY75_2934</name>
</gene>
<dbReference type="EMBL" id="REFC01000015">
    <property type="protein sequence ID" value="RMA57053.1"/>
    <property type="molecule type" value="Genomic_DNA"/>
</dbReference>
<proteinExistence type="inferred from homology"/>
<dbReference type="InterPro" id="IPR039425">
    <property type="entry name" value="RNA_pol_sigma-70-like"/>
</dbReference>